<comment type="similarity">
    <text evidence="6">Belongs to the biotin--protein ligase family.</text>
</comment>
<evidence type="ECO:0000313" key="9">
    <source>
        <dbReference type="Proteomes" id="UP000477680"/>
    </source>
</evidence>
<dbReference type="Pfam" id="PF02237">
    <property type="entry name" value="BPL_C"/>
    <property type="match status" value="1"/>
</dbReference>
<gene>
    <name evidence="6 8" type="primary">birA</name>
    <name evidence="8" type="ORF">G3T16_12920</name>
</gene>
<dbReference type="InterPro" id="IPR013196">
    <property type="entry name" value="HTH_11"/>
</dbReference>
<organism evidence="8 9">
    <name type="scientific">Kineobactrum salinum</name>
    <dbReference type="NCBI Taxonomy" id="2708301"/>
    <lineage>
        <taxon>Bacteria</taxon>
        <taxon>Pseudomonadati</taxon>
        <taxon>Pseudomonadota</taxon>
        <taxon>Gammaproteobacteria</taxon>
        <taxon>Cellvibrionales</taxon>
        <taxon>Halieaceae</taxon>
        <taxon>Kineobactrum</taxon>
    </lineage>
</organism>
<dbReference type="InterPro" id="IPR003142">
    <property type="entry name" value="BPL_C"/>
</dbReference>
<dbReference type="EC" id="6.3.4.15" evidence="6"/>
<evidence type="ECO:0000256" key="1">
    <source>
        <dbReference type="ARBA" id="ARBA00022598"/>
    </source>
</evidence>
<evidence type="ECO:0000256" key="3">
    <source>
        <dbReference type="ARBA" id="ARBA00022840"/>
    </source>
</evidence>
<dbReference type="InterPro" id="IPR004143">
    <property type="entry name" value="BPL_LPL_catalytic"/>
</dbReference>
<feature type="binding site" evidence="6">
    <location>
        <begin position="91"/>
        <end position="93"/>
    </location>
    <ligand>
        <name>biotin</name>
        <dbReference type="ChEBI" id="CHEBI:57586"/>
    </ligand>
</feature>
<dbReference type="InterPro" id="IPR045864">
    <property type="entry name" value="aa-tRNA-synth_II/BPL/LPL"/>
</dbReference>
<dbReference type="AlphaFoldDB" id="A0A6C0U215"/>
<evidence type="ECO:0000259" key="7">
    <source>
        <dbReference type="PROSITE" id="PS51733"/>
    </source>
</evidence>
<dbReference type="InterPro" id="IPR036388">
    <property type="entry name" value="WH-like_DNA-bd_sf"/>
</dbReference>
<dbReference type="GO" id="GO:0005737">
    <property type="term" value="C:cytoplasm"/>
    <property type="evidence" value="ECO:0007669"/>
    <property type="project" value="TreeGrafter"/>
</dbReference>
<dbReference type="Gene3D" id="1.10.10.10">
    <property type="entry name" value="Winged helix-like DNA-binding domain superfamily/Winged helix DNA-binding domain"/>
    <property type="match status" value="1"/>
</dbReference>
<protein>
    <recommendedName>
        <fullName evidence="6">Bifunctional ligase/repressor BirA</fullName>
    </recommendedName>
    <alternativeName>
        <fullName evidence="6">Biotin operon repressor</fullName>
    </alternativeName>
    <alternativeName>
        <fullName evidence="6">Biotin--[acetyl-CoA-carboxylase] ligase</fullName>
        <ecNumber evidence="6">6.3.4.15</ecNumber>
    </alternativeName>
    <alternativeName>
        <fullName evidence="6">Biotin--protein ligase</fullName>
    </alternativeName>
    <alternativeName>
        <fullName evidence="6">Biotin-[acetyl-CoA carboxylase] synthetase</fullName>
    </alternativeName>
</protein>
<sequence length="325" mass="33740">MTRTTLVPMLADGEFHSGQALARTLGVSRTAIWKQLNRLAGLGLELDSVPGRGYRIPGGIELLDSARIEAGLSAEAGALLREIVLLESVDSTNAEALRRITTDAGAGLVCAAEIQTAGRGRRGRSWVSPYARNIYLSLGWEYHDGAAALEGLSLAAGVAVVRALAQLGMSGLQLKWPNDLLVDGAKLGGILLEMAGDATGRCQVVLGVGLNVAMPAAAADAIDQAWTDLAAVAGSALPGRNTLVASLLNELLPLAADFASTGFLPWQDQWQGLDAYAGKQVVLHSGDQRLAGIARGVDGRGALQLETSLGIQAMYGGEISLRAAP</sequence>
<evidence type="ECO:0000256" key="5">
    <source>
        <dbReference type="ARBA" id="ARBA00047846"/>
    </source>
</evidence>
<evidence type="ECO:0000313" key="8">
    <source>
        <dbReference type="EMBL" id="QIB66180.1"/>
    </source>
</evidence>
<keyword evidence="6" id="KW-0678">Repressor</keyword>
<comment type="catalytic activity">
    <reaction evidence="5 6">
        <text>biotin + L-lysyl-[protein] + ATP = N(6)-biotinyl-L-lysyl-[protein] + AMP + diphosphate + H(+)</text>
        <dbReference type="Rhea" id="RHEA:11756"/>
        <dbReference type="Rhea" id="RHEA-COMP:9752"/>
        <dbReference type="Rhea" id="RHEA-COMP:10505"/>
        <dbReference type="ChEBI" id="CHEBI:15378"/>
        <dbReference type="ChEBI" id="CHEBI:29969"/>
        <dbReference type="ChEBI" id="CHEBI:30616"/>
        <dbReference type="ChEBI" id="CHEBI:33019"/>
        <dbReference type="ChEBI" id="CHEBI:57586"/>
        <dbReference type="ChEBI" id="CHEBI:83144"/>
        <dbReference type="ChEBI" id="CHEBI:456215"/>
        <dbReference type="EC" id="6.3.4.15"/>
    </reaction>
</comment>
<dbReference type="Gene3D" id="3.30.930.10">
    <property type="entry name" value="Bira Bifunctional Protein, Domain 2"/>
    <property type="match status" value="1"/>
</dbReference>
<dbReference type="InterPro" id="IPR036390">
    <property type="entry name" value="WH_DNA-bd_sf"/>
</dbReference>
<name>A0A6C0U215_9GAMM</name>
<accession>A0A6C0U215</accession>
<dbReference type="CDD" id="cd16442">
    <property type="entry name" value="BPL"/>
    <property type="match status" value="1"/>
</dbReference>
<evidence type="ECO:0000256" key="4">
    <source>
        <dbReference type="ARBA" id="ARBA00023267"/>
    </source>
</evidence>
<keyword evidence="6" id="KW-0805">Transcription regulation</keyword>
<keyword evidence="9" id="KW-1185">Reference proteome</keyword>
<dbReference type="Gene3D" id="2.30.30.100">
    <property type="match status" value="1"/>
</dbReference>
<evidence type="ECO:0000256" key="6">
    <source>
        <dbReference type="HAMAP-Rule" id="MF_00978"/>
    </source>
</evidence>
<keyword evidence="2 6" id="KW-0547">Nucleotide-binding</keyword>
<dbReference type="NCBIfam" id="NF008847">
    <property type="entry name" value="PRK11886.1-2"/>
    <property type="match status" value="1"/>
</dbReference>
<dbReference type="KEGG" id="kim:G3T16_12920"/>
<proteinExistence type="inferred from homology"/>
<comment type="function">
    <text evidence="6">Acts both as a biotin--[acetyl-CoA-carboxylase] ligase and a biotin-operon repressor. In the presence of ATP, BirA activates biotin to form the BirA-biotinyl-5'-adenylate (BirA-bio-5'-AMP or holoBirA) complex. HoloBirA can either transfer the biotinyl moiety to the biotin carboxyl carrier protein (BCCP) subunit of acetyl-CoA carboxylase, or bind to the biotin operator site and inhibit transcription of the operon.</text>
</comment>
<dbReference type="InterPro" id="IPR004408">
    <property type="entry name" value="Biotin_CoA_COase_ligase"/>
</dbReference>
<dbReference type="GO" id="GO:0006355">
    <property type="term" value="P:regulation of DNA-templated transcription"/>
    <property type="evidence" value="ECO:0007669"/>
    <property type="project" value="UniProtKB-UniRule"/>
</dbReference>
<feature type="DNA-binding region" description="H-T-H motif" evidence="6">
    <location>
        <begin position="18"/>
        <end position="37"/>
    </location>
</feature>
<dbReference type="Pfam" id="PF03099">
    <property type="entry name" value="BPL_LplA_LipB"/>
    <property type="match status" value="1"/>
</dbReference>
<keyword evidence="1 6" id="KW-0436">Ligase</keyword>
<dbReference type="GO" id="GO:0005524">
    <property type="term" value="F:ATP binding"/>
    <property type="evidence" value="ECO:0007669"/>
    <property type="project" value="UniProtKB-UniRule"/>
</dbReference>
<dbReference type="SUPFAM" id="SSF46785">
    <property type="entry name" value="Winged helix' DNA-binding domain"/>
    <property type="match status" value="1"/>
</dbReference>
<dbReference type="PANTHER" id="PTHR12835">
    <property type="entry name" value="BIOTIN PROTEIN LIGASE"/>
    <property type="match status" value="1"/>
</dbReference>
<dbReference type="HAMAP" id="MF_00978">
    <property type="entry name" value="Bifunct_BirA"/>
    <property type="match status" value="1"/>
</dbReference>
<dbReference type="SUPFAM" id="SSF55681">
    <property type="entry name" value="Class II aaRS and biotin synthetases"/>
    <property type="match status" value="1"/>
</dbReference>
<dbReference type="RefSeq" id="WP_163495615.1">
    <property type="nucleotide sequence ID" value="NZ_CP048711.1"/>
</dbReference>
<dbReference type="NCBIfam" id="TIGR00121">
    <property type="entry name" value="birA_ligase"/>
    <property type="match status" value="1"/>
</dbReference>
<dbReference type="InterPro" id="IPR030855">
    <property type="entry name" value="Bifunct_BirA"/>
</dbReference>
<dbReference type="PANTHER" id="PTHR12835:SF5">
    <property type="entry name" value="BIOTIN--PROTEIN LIGASE"/>
    <property type="match status" value="1"/>
</dbReference>
<dbReference type="PROSITE" id="PS51733">
    <property type="entry name" value="BPL_LPL_CATALYTIC"/>
    <property type="match status" value="1"/>
</dbReference>
<feature type="binding site" evidence="6">
    <location>
        <position position="115"/>
    </location>
    <ligand>
        <name>biotin</name>
        <dbReference type="ChEBI" id="CHEBI:57586"/>
    </ligand>
</feature>
<dbReference type="GO" id="GO:0004077">
    <property type="term" value="F:biotin--[biotin carboxyl-carrier protein] ligase activity"/>
    <property type="evidence" value="ECO:0007669"/>
    <property type="project" value="UniProtKB-UniRule"/>
</dbReference>
<evidence type="ECO:0000256" key="2">
    <source>
        <dbReference type="ARBA" id="ARBA00022741"/>
    </source>
</evidence>
<dbReference type="Pfam" id="PF08279">
    <property type="entry name" value="HTH_11"/>
    <property type="match status" value="1"/>
</dbReference>
<feature type="binding site" evidence="6">
    <location>
        <begin position="119"/>
        <end position="121"/>
    </location>
    <ligand>
        <name>biotin</name>
        <dbReference type="ChEBI" id="CHEBI:57586"/>
    </ligand>
</feature>
<dbReference type="SUPFAM" id="SSF50037">
    <property type="entry name" value="C-terminal domain of transcriptional repressors"/>
    <property type="match status" value="1"/>
</dbReference>
<dbReference type="Proteomes" id="UP000477680">
    <property type="component" value="Chromosome"/>
</dbReference>
<keyword evidence="6" id="KW-0238">DNA-binding</keyword>
<feature type="binding site" evidence="6">
    <location>
        <position position="186"/>
    </location>
    <ligand>
        <name>biotin</name>
        <dbReference type="ChEBI" id="CHEBI:57586"/>
    </ligand>
</feature>
<dbReference type="InterPro" id="IPR008988">
    <property type="entry name" value="Transcriptional_repressor_C"/>
</dbReference>
<feature type="domain" description="BPL/LPL catalytic" evidence="7">
    <location>
        <begin position="65"/>
        <end position="259"/>
    </location>
</feature>
<reference evidence="8 9" key="1">
    <citation type="submission" date="2020-02" db="EMBL/GenBank/DDBJ databases">
        <title>Genome sequencing for Kineobactrum sp. M2.</title>
        <authorList>
            <person name="Park S.-J."/>
        </authorList>
    </citation>
    <scope>NUCLEOTIDE SEQUENCE [LARGE SCALE GENOMIC DNA]</scope>
    <source>
        <strain evidence="8 9">M2</strain>
    </source>
</reference>
<keyword evidence="3 6" id="KW-0067">ATP-binding</keyword>
<dbReference type="EMBL" id="CP048711">
    <property type="protein sequence ID" value="QIB66180.1"/>
    <property type="molecule type" value="Genomic_DNA"/>
</dbReference>
<keyword evidence="4 6" id="KW-0092">Biotin</keyword>
<keyword evidence="6" id="KW-0804">Transcription</keyword>
<dbReference type="GO" id="GO:0003677">
    <property type="term" value="F:DNA binding"/>
    <property type="evidence" value="ECO:0007669"/>
    <property type="project" value="UniProtKB-UniRule"/>
</dbReference>